<dbReference type="Proteomes" id="UP000017842">
    <property type="component" value="Unassembled WGS sequence"/>
</dbReference>
<dbReference type="eggNOG" id="COG3646">
    <property type="taxonomic scope" value="Bacteria"/>
</dbReference>
<comment type="caution">
    <text evidence="1">The sequence shown here is derived from an EMBL/GenBank/DDBJ whole genome shotgun (WGS) entry which is preliminary data.</text>
</comment>
<accession>V5C340</accession>
<gene>
    <name evidence="1" type="ORF">MGMO_44c00320</name>
</gene>
<dbReference type="OrthoDB" id="79831at2"/>
<keyword evidence="2" id="KW-1185">Reference proteome</keyword>
<proteinExistence type="predicted"/>
<dbReference type="AlphaFoldDB" id="V5C340"/>
<sequence length="246" mass="27593">MKPAEKQIVKINQPETSLSTRLIIHGANNQVCINSLGIAKEFGREHKSVLRTVNELIADATISRHEFVPRTYKKRGKEYPCYELNEAGFLKAMPFIGGRKSKEGQKRLVDEFLKVRKLLDRQAKERETLAYQVARLSGKDSRGILTDAIQAFVAYAKGRGSQNADRYFSNITNAVYKAMLVIEPQATEVRELLTAIQLSTLGTFELIAAQVLTVGMEKQQPYKDIFQSVKNTLAGFVVERTNPLSG</sequence>
<dbReference type="PATRIC" id="fig|1116472.3.peg.1300"/>
<dbReference type="RefSeq" id="WP_023494132.1">
    <property type="nucleotide sequence ID" value="NZ_AYLO01000043.1"/>
</dbReference>
<dbReference type="InterPro" id="IPR014054">
    <property type="entry name" value="Phage_regulatory_Rha"/>
</dbReference>
<dbReference type="STRING" id="1116472.MGMO_44c00320"/>
<dbReference type="EMBL" id="AYLO01000043">
    <property type="protein sequence ID" value="ESS72882.1"/>
    <property type="molecule type" value="Genomic_DNA"/>
</dbReference>
<protein>
    <submittedName>
        <fullName evidence="1">Phage regulatory protein, Rha family</fullName>
    </submittedName>
</protein>
<evidence type="ECO:0000313" key="1">
    <source>
        <dbReference type="EMBL" id="ESS72882.1"/>
    </source>
</evidence>
<reference evidence="1 2" key="1">
    <citation type="journal article" date="2013" name="Genome Announc.">
        <title>Draft Genome Sequence of the Methanotrophic Gammaproteobacterium Methyloglobulus morosus DSM 22980 Strain KoM1.</title>
        <authorList>
            <person name="Poehlein A."/>
            <person name="Deutzmann J.S."/>
            <person name="Daniel R."/>
            <person name="Simeonova D.D."/>
        </authorList>
    </citation>
    <scope>NUCLEOTIDE SEQUENCE [LARGE SCALE GENOMIC DNA]</scope>
    <source>
        <strain evidence="1 2">KoM1</strain>
    </source>
</reference>
<dbReference type="Pfam" id="PF09669">
    <property type="entry name" value="Phage_pRha"/>
    <property type="match status" value="1"/>
</dbReference>
<organism evidence="1 2">
    <name type="scientific">Methyloglobulus morosus KoM1</name>
    <dbReference type="NCBI Taxonomy" id="1116472"/>
    <lineage>
        <taxon>Bacteria</taxon>
        <taxon>Pseudomonadati</taxon>
        <taxon>Pseudomonadota</taxon>
        <taxon>Gammaproteobacteria</taxon>
        <taxon>Methylococcales</taxon>
        <taxon>Methylococcaceae</taxon>
        <taxon>Methyloglobulus</taxon>
    </lineage>
</organism>
<name>V5C340_9GAMM</name>
<evidence type="ECO:0000313" key="2">
    <source>
        <dbReference type="Proteomes" id="UP000017842"/>
    </source>
</evidence>